<evidence type="ECO:0000259" key="1">
    <source>
        <dbReference type="Pfam" id="PF12697"/>
    </source>
</evidence>
<proteinExistence type="predicted"/>
<dbReference type="Pfam" id="PF12697">
    <property type="entry name" value="Abhydrolase_6"/>
    <property type="match status" value="1"/>
</dbReference>
<dbReference type="Proteomes" id="UP000184476">
    <property type="component" value="Unassembled WGS sequence"/>
</dbReference>
<dbReference type="InterPro" id="IPR029058">
    <property type="entry name" value="AB_hydrolase_fold"/>
</dbReference>
<dbReference type="Gene3D" id="3.40.50.1820">
    <property type="entry name" value="alpha/beta hydrolase"/>
    <property type="match status" value="1"/>
</dbReference>
<evidence type="ECO:0000313" key="3">
    <source>
        <dbReference type="Proteomes" id="UP000184476"/>
    </source>
</evidence>
<organism evidence="2 3">
    <name type="scientific">Seinonella peptonophila</name>
    <dbReference type="NCBI Taxonomy" id="112248"/>
    <lineage>
        <taxon>Bacteria</taxon>
        <taxon>Bacillati</taxon>
        <taxon>Bacillota</taxon>
        <taxon>Bacilli</taxon>
        <taxon>Bacillales</taxon>
        <taxon>Thermoactinomycetaceae</taxon>
        <taxon>Seinonella</taxon>
    </lineage>
</organism>
<keyword evidence="3" id="KW-1185">Reference proteome</keyword>
<dbReference type="AlphaFoldDB" id="A0A1M4SMF0"/>
<dbReference type="PANTHER" id="PTHR37017">
    <property type="entry name" value="AB HYDROLASE-1 DOMAIN-CONTAINING PROTEIN-RELATED"/>
    <property type="match status" value="1"/>
</dbReference>
<dbReference type="InterPro" id="IPR052897">
    <property type="entry name" value="Sec-Metab_Biosynth_Hydrolase"/>
</dbReference>
<name>A0A1M4SMF0_9BACL</name>
<dbReference type="STRING" id="112248.SAMN05444392_10137"/>
<feature type="domain" description="AB hydrolase-1" evidence="1">
    <location>
        <begin position="13"/>
        <end position="224"/>
    </location>
</feature>
<accession>A0A1M4SMF0</accession>
<evidence type="ECO:0000313" key="2">
    <source>
        <dbReference type="EMBL" id="SHE33157.1"/>
    </source>
</evidence>
<gene>
    <name evidence="2" type="ORF">SAMN05444392_10137</name>
</gene>
<dbReference type="PANTHER" id="PTHR37017:SF11">
    <property type="entry name" value="ESTERASE_LIPASE_THIOESTERASE DOMAIN-CONTAINING PROTEIN"/>
    <property type="match status" value="1"/>
</dbReference>
<dbReference type="SUPFAM" id="SSF53474">
    <property type="entry name" value="alpha/beta-Hydrolases"/>
    <property type="match status" value="1"/>
</dbReference>
<sequence length="237" mass="26404">MAKVHQSKQSVGLVCIHGAGLHSRIWSGLSEQLNLPVLAIDFPTIPKKQLTLEEYTVYIQQQIQAWEIDKFVIIAHSIGGLLGLKIANMFQDRLVGFVAVGAAVPKKGGSFLSIFPFAKRVFMSLMLRIFGTKPPEAAIRQGLCNDLTNDQTADIINSFSPESIHLYIDNIEFSIPDVRKIYVKLMDDLEFSPLFQDQMIANLAPQSVEKLNTGHLPMLSNPQQLGLIINNFIESIE</sequence>
<dbReference type="RefSeq" id="WP_073150067.1">
    <property type="nucleotide sequence ID" value="NZ_FQVL01000001.1"/>
</dbReference>
<reference evidence="2 3" key="1">
    <citation type="submission" date="2016-11" db="EMBL/GenBank/DDBJ databases">
        <authorList>
            <person name="Jaros S."/>
            <person name="Januszkiewicz K."/>
            <person name="Wedrychowicz H."/>
        </authorList>
    </citation>
    <scope>NUCLEOTIDE SEQUENCE [LARGE SCALE GENOMIC DNA]</scope>
    <source>
        <strain evidence="2 3">DSM 44666</strain>
    </source>
</reference>
<dbReference type="OrthoDB" id="9112061at2"/>
<dbReference type="EMBL" id="FQVL01000001">
    <property type="protein sequence ID" value="SHE33157.1"/>
    <property type="molecule type" value="Genomic_DNA"/>
</dbReference>
<dbReference type="InterPro" id="IPR000073">
    <property type="entry name" value="AB_hydrolase_1"/>
</dbReference>
<protein>
    <submittedName>
        <fullName evidence="2">Pimeloyl-ACP methyl ester carboxylesterase</fullName>
    </submittedName>
</protein>